<sequence>MSVEQCEHLRQLSEHFEYQAVIAVKFVLCAMGACAISYQWYKLGVRFLVHDNTKIIFCVYYALHLCTVLVFAIIFLFELIRLRYVCFVIQFRTVLLSKGIAISAVFAAHYVILIISIERVYSALFPAHFEMNSNKAVAFFLSISTV</sequence>
<feature type="transmembrane region" description="Helical" evidence="1">
    <location>
        <begin position="61"/>
        <end position="82"/>
    </location>
</feature>
<keyword evidence="1" id="KW-0472">Membrane</keyword>
<dbReference type="PANTHER" id="PTHR46561:SF11">
    <property type="entry name" value="SERPENTINE RECEPTOR CLASS ALPHA_BETA-14"/>
    <property type="match status" value="1"/>
</dbReference>
<evidence type="ECO:0008006" key="4">
    <source>
        <dbReference type="Google" id="ProtNLM"/>
    </source>
</evidence>
<comment type="caution">
    <text evidence="2">The sequence shown here is derived from an EMBL/GenBank/DDBJ whole genome shotgun (WGS) entry which is preliminary data.</text>
</comment>
<keyword evidence="1" id="KW-0812">Transmembrane</keyword>
<reference evidence="2" key="1">
    <citation type="submission" date="2023-10" db="EMBL/GenBank/DDBJ databases">
        <title>Genome assembly of Pristionchus species.</title>
        <authorList>
            <person name="Yoshida K."/>
            <person name="Sommer R.J."/>
        </authorList>
    </citation>
    <scope>NUCLEOTIDE SEQUENCE</scope>
    <source>
        <strain evidence="2">RS0144</strain>
    </source>
</reference>
<protein>
    <recommendedName>
        <fullName evidence="4">G protein-coupled receptor</fullName>
    </recommendedName>
</protein>
<feature type="transmembrane region" description="Helical" evidence="1">
    <location>
        <begin position="94"/>
        <end position="117"/>
    </location>
</feature>
<evidence type="ECO:0000256" key="1">
    <source>
        <dbReference type="SAM" id="Phobius"/>
    </source>
</evidence>
<dbReference type="InterPro" id="IPR053286">
    <property type="entry name" value="Nematode_rcpt-like_srab"/>
</dbReference>
<feature type="non-terminal residue" evidence="2">
    <location>
        <position position="146"/>
    </location>
</feature>
<dbReference type="EMBL" id="BTSX01000004">
    <property type="protein sequence ID" value="GMS94208.1"/>
    <property type="molecule type" value="Genomic_DNA"/>
</dbReference>
<evidence type="ECO:0000313" key="2">
    <source>
        <dbReference type="EMBL" id="GMS94208.1"/>
    </source>
</evidence>
<gene>
    <name evidence="2" type="ORF">PENTCL1PPCAC_16383</name>
</gene>
<proteinExistence type="predicted"/>
<keyword evidence="1" id="KW-1133">Transmembrane helix</keyword>
<organism evidence="2 3">
    <name type="scientific">Pristionchus entomophagus</name>
    <dbReference type="NCBI Taxonomy" id="358040"/>
    <lineage>
        <taxon>Eukaryota</taxon>
        <taxon>Metazoa</taxon>
        <taxon>Ecdysozoa</taxon>
        <taxon>Nematoda</taxon>
        <taxon>Chromadorea</taxon>
        <taxon>Rhabditida</taxon>
        <taxon>Rhabditina</taxon>
        <taxon>Diplogasteromorpha</taxon>
        <taxon>Diplogasteroidea</taxon>
        <taxon>Neodiplogasteridae</taxon>
        <taxon>Pristionchus</taxon>
    </lineage>
</organism>
<keyword evidence="3" id="KW-1185">Reference proteome</keyword>
<feature type="transmembrane region" description="Helical" evidence="1">
    <location>
        <begin position="20"/>
        <end position="41"/>
    </location>
</feature>
<evidence type="ECO:0000313" key="3">
    <source>
        <dbReference type="Proteomes" id="UP001432027"/>
    </source>
</evidence>
<dbReference type="Proteomes" id="UP001432027">
    <property type="component" value="Unassembled WGS sequence"/>
</dbReference>
<name>A0AAV5TIW7_9BILA</name>
<dbReference type="PANTHER" id="PTHR46561">
    <property type="entry name" value="SERPENTINE RECEPTOR, CLASS AB (CLASS A-LIKE)-RELATED"/>
    <property type="match status" value="1"/>
</dbReference>
<dbReference type="AlphaFoldDB" id="A0AAV5TIW7"/>
<accession>A0AAV5TIW7</accession>